<accession>A0A1G9YQ76</accession>
<dbReference type="AlphaFoldDB" id="A0A1G9YQ76"/>
<gene>
    <name evidence="1" type="ORF">SAMN05660642_04057</name>
</gene>
<keyword evidence="2" id="KW-1185">Reference proteome</keyword>
<dbReference type="Pfam" id="PF19827">
    <property type="entry name" value="DUF6308"/>
    <property type="match status" value="1"/>
</dbReference>
<dbReference type="OrthoDB" id="5178186at2"/>
<reference evidence="2" key="1">
    <citation type="submission" date="2016-10" db="EMBL/GenBank/DDBJ databases">
        <authorList>
            <person name="Varghese N."/>
            <person name="Submissions S."/>
        </authorList>
    </citation>
    <scope>NUCLEOTIDE SEQUENCE [LARGE SCALE GENOMIC DNA]</scope>
    <source>
        <strain evidence="2">DSM 45419</strain>
    </source>
</reference>
<name>A0A1G9YQ76_9ACTN</name>
<dbReference type="RefSeq" id="WP_091222660.1">
    <property type="nucleotide sequence ID" value="NZ_FNHE01000012.1"/>
</dbReference>
<dbReference type="Proteomes" id="UP000198680">
    <property type="component" value="Unassembled WGS sequence"/>
</dbReference>
<proteinExistence type="predicted"/>
<organism evidence="1 2">
    <name type="scientific">Geodermatophilus siccatus</name>
    <dbReference type="NCBI Taxonomy" id="1137991"/>
    <lineage>
        <taxon>Bacteria</taxon>
        <taxon>Bacillati</taxon>
        <taxon>Actinomycetota</taxon>
        <taxon>Actinomycetes</taxon>
        <taxon>Geodermatophilales</taxon>
        <taxon>Geodermatophilaceae</taxon>
        <taxon>Geodermatophilus</taxon>
    </lineage>
</organism>
<sequence length="259" mass="28555">MIRNSDGPTSVYGDGRVMALPDDWRPVEPSMLDTALAMTQRAFTGEQGSVEHAVDRLLRYYDPNGGYAGATFLGVPVADDYAVTAADLWAVTTLEMKVPPDAGRRLLHPGPLRSIVEARLRDLPPESALSATTPTLLEHMSDLYNAIRTMLPRLGNRPTNQWVLSAKTCARKRPELFPVRDSKVCTYLSDNRTMGGRPGQLGWFTRDIQVLAYLITHPLVQAGLGEARAALREAQPTWSIDQSDLRLLDVVLWSEATGV</sequence>
<dbReference type="InterPro" id="IPR046275">
    <property type="entry name" value="DUF6308"/>
</dbReference>
<evidence type="ECO:0000313" key="2">
    <source>
        <dbReference type="Proteomes" id="UP000198680"/>
    </source>
</evidence>
<evidence type="ECO:0000313" key="1">
    <source>
        <dbReference type="EMBL" id="SDN10745.1"/>
    </source>
</evidence>
<protein>
    <submittedName>
        <fullName evidence="1">Uncharacterized protein</fullName>
    </submittedName>
</protein>
<dbReference type="EMBL" id="FNHE01000012">
    <property type="protein sequence ID" value="SDN10745.1"/>
    <property type="molecule type" value="Genomic_DNA"/>
</dbReference>